<comment type="caution">
    <text evidence="2">The sequence shown here is derived from an EMBL/GenBank/DDBJ whole genome shotgun (WGS) entry which is preliminary data.</text>
</comment>
<keyword evidence="3" id="KW-1185">Reference proteome</keyword>
<evidence type="ECO:0000313" key="3">
    <source>
        <dbReference type="Proteomes" id="UP000243002"/>
    </source>
</evidence>
<name>A0A2P7MYB5_9CYAN</name>
<feature type="domain" description="Methyltransferase type 11" evidence="1">
    <location>
        <begin position="78"/>
        <end position="147"/>
    </location>
</feature>
<dbReference type="RefSeq" id="WP_106502253.1">
    <property type="nucleotide sequence ID" value="NZ_PXXO01000004.1"/>
</dbReference>
<dbReference type="SUPFAM" id="SSF53335">
    <property type="entry name" value="S-adenosyl-L-methionine-dependent methyltransferases"/>
    <property type="match status" value="1"/>
</dbReference>
<dbReference type="GO" id="GO:0032259">
    <property type="term" value="P:methylation"/>
    <property type="evidence" value="ECO:0007669"/>
    <property type="project" value="UniProtKB-KW"/>
</dbReference>
<proteinExistence type="predicted"/>
<keyword evidence="2" id="KW-0808">Transferase</keyword>
<keyword evidence="2" id="KW-0489">Methyltransferase</keyword>
<evidence type="ECO:0000259" key="1">
    <source>
        <dbReference type="Pfam" id="PF08241"/>
    </source>
</evidence>
<dbReference type="AlphaFoldDB" id="A0A2P7MYB5"/>
<dbReference type="InterPro" id="IPR029063">
    <property type="entry name" value="SAM-dependent_MTases_sf"/>
</dbReference>
<dbReference type="Proteomes" id="UP000243002">
    <property type="component" value="Unassembled WGS sequence"/>
</dbReference>
<dbReference type="InterPro" id="IPR013216">
    <property type="entry name" value="Methyltransf_11"/>
</dbReference>
<dbReference type="OrthoDB" id="939937at2"/>
<dbReference type="GO" id="GO:0008757">
    <property type="term" value="F:S-adenosylmethionine-dependent methyltransferase activity"/>
    <property type="evidence" value="ECO:0007669"/>
    <property type="project" value="InterPro"/>
</dbReference>
<dbReference type="Pfam" id="PF08241">
    <property type="entry name" value="Methyltransf_11"/>
    <property type="match status" value="1"/>
</dbReference>
<organism evidence="2 3">
    <name type="scientific">Cyanobium usitatum str. Tous</name>
    <dbReference type="NCBI Taxonomy" id="2116684"/>
    <lineage>
        <taxon>Bacteria</taxon>
        <taxon>Bacillati</taxon>
        <taxon>Cyanobacteriota</taxon>
        <taxon>Cyanophyceae</taxon>
        <taxon>Synechococcales</taxon>
        <taxon>Prochlorococcaceae</taxon>
        <taxon>Cyanobium</taxon>
    </lineage>
</organism>
<protein>
    <submittedName>
        <fullName evidence="2">SAM-dependent methyltransferase</fullName>
    </submittedName>
</protein>
<dbReference type="PANTHER" id="PTHR43036:SF2">
    <property type="entry name" value="OS04G0481300 PROTEIN"/>
    <property type="match status" value="1"/>
</dbReference>
<reference evidence="2 3" key="1">
    <citation type="journal article" date="2018" name="Environ. Microbiol.">
        <title>Ecological and genomic features of two widespread freshwater picocyanobacteria.</title>
        <authorList>
            <person name="Cabello-Yeves P.J."/>
            <person name="Picazo A."/>
            <person name="Camacho A."/>
            <person name="Callieri C."/>
            <person name="Rosselli R."/>
            <person name="Roda-Garcia J.J."/>
            <person name="Coutinho F.H."/>
            <person name="Rodriguez-Valera F."/>
        </authorList>
    </citation>
    <scope>NUCLEOTIDE SEQUENCE [LARGE SCALE GENOMIC DNA]</scope>
    <source>
        <strain evidence="2 3">Tous</strain>
    </source>
</reference>
<dbReference type="EMBL" id="PXXO01000004">
    <property type="protein sequence ID" value="PSJ06219.1"/>
    <property type="molecule type" value="Genomic_DNA"/>
</dbReference>
<sequence length="220" mass="24616">MIAPVPVLNEADRYKLDRSDDALFYAEPRFVQHLDASFRARLTSLYRERIPPCATVLDLMSSWVSHLPEDITYQEVIGHGLNAEELKANPRLDRHWVQNLNVDQQLPLANESVDVALIVAGWQYLQQPEAVAAELLRVVRPRGEVIVAFSNRMFFQKAPQIWTDGGDRDHLAYVAQVLMAQGWGRPELVAEETAAPGALGWLGHKGDPFLAVIAAKQIAS</sequence>
<dbReference type="Gene3D" id="3.40.50.150">
    <property type="entry name" value="Vaccinia Virus protein VP39"/>
    <property type="match status" value="1"/>
</dbReference>
<accession>A0A2P7MYB5</accession>
<gene>
    <name evidence="2" type="ORF">C7K55_04595</name>
</gene>
<dbReference type="PANTHER" id="PTHR43036">
    <property type="entry name" value="OSJNBB0011N17.9 PROTEIN"/>
    <property type="match status" value="1"/>
</dbReference>
<evidence type="ECO:0000313" key="2">
    <source>
        <dbReference type="EMBL" id="PSJ06219.1"/>
    </source>
</evidence>